<reference evidence="1 3" key="1">
    <citation type="journal article" date="2011" name="Nature">
        <title>The Medicago genome provides insight into the evolution of rhizobial symbioses.</title>
        <authorList>
            <person name="Young N.D."/>
            <person name="Debelle F."/>
            <person name="Oldroyd G.E."/>
            <person name="Geurts R."/>
            <person name="Cannon S.B."/>
            <person name="Udvardi M.K."/>
            <person name="Benedito V.A."/>
            <person name="Mayer K.F."/>
            <person name="Gouzy J."/>
            <person name="Schoof H."/>
            <person name="Van de Peer Y."/>
            <person name="Proost S."/>
            <person name="Cook D.R."/>
            <person name="Meyers B.C."/>
            <person name="Spannagl M."/>
            <person name="Cheung F."/>
            <person name="De Mita S."/>
            <person name="Krishnakumar V."/>
            <person name="Gundlach H."/>
            <person name="Zhou S."/>
            <person name="Mudge J."/>
            <person name="Bharti A.K."/>
            <person name="Murray J.D."/>
            <person name="Naoumkina M.A."/>
            <person name="Rosen B."/>
            <person name="Silverstein K.A."/>
            <person name="Tang H."/>
            <person name="Rombauts S."/>
            <person name="Zhao P.X."/>
            <person name="Zhou P."/>
            <person name="Barbe V."/>
            <person name="Bardou P."/>
            <person name="Bechner M."/>
            <person name="Bellec A."/>
            <person name="Berger A."/>
            <person name="Berges H."/>
            <person name="Bidwell S."/>
            <person name="Bisseling T."/>
            <person name="Choisne N."/>
            <person name="Couloux A."/>
            <person name="Denny R."/>
            <person name="Deshpande S."/>
            <person name="Dai X."/>
            <person name="Doyle J.J."/>
            <person name="Dudez A.M."/>
            <person name="Farmer A.D."/>
            <person name="Fouteau S."/>
            <person name="Franken C."/>
            <person name="Gibelin C."/>
            <person name="Gish J."/>
            <person name="Goldstein S."/>
            <person name="Gonzalez A.J."/>
            <person name="Green P.J."/>
            <person name="Hallab A."/>
            <person name="Hartog M."/>
            <person name="Hua A."/>
            <person name="Humphray S.J."/>
            <person name="Jeong D.H."/>
            <person name="Jing Y."/>
            <person name="Jocker A."/>
            <person name="Kenton S.M."/>
            <person name="Kim D.J."/>
            <person name="Klee K."/>
            <person name="Lai H."/>
            <person name="Lang C."/>
            <person name="Lin S."/>
            <person name="Macmil S.L."/>
            <person name="Magdelenat G."/>
            <person name="Matthews L."/>
            <person name="McCorrison J."/>
            <person name="Monaghan E.L."/>
            <person name="Mun J.H."/>
            <person name="Najar F.Z."/>
            <person name="Nicholson C."/>
            <person name="Noirot C."/>
            <person name="O'Bleness M."/>
            <person name="Paule C.R."/>
            <person name="Poulain J."/>
            <person name="Prion F."/>
            <person name="Qin B."/>
            <person name="Qu C."/>
            <person name="Retzel E.F."/>
            <person name="Riddle C."/>
            <person name="Sallet E."/>
            <person name="Samain S."/>
            <person name="Samson N."/>
            <person name="Sanders I."/>
            <person name="Saurat O."/>
            <person name="Scarpelli C."/>
            <person name="Schiex T."/>
            <person name="Segurens B."/>
            <person name="Severin A.J."/>
            <person name="Sherrier D.J."/>
            <person name="Shi R."/>
            <person name="Sims S."/>
            <person name="Singer S.R."/>
            <person name="Sinharoy S."/>
            <person name="Sterck L."/>
            <person name="Viollet A."/>
            <person name="Wang B.B."/>
            <person name="Wang K."/>
            <person name="Wang M."/>
            <person name="Wang X."/>
            <person name="Warfsmann J."/>
            <person name="Weissenbach J."/>
            <person name="White D.D."/>
            <person name="White J.D."/>
            <person name="Wiley G.B."/>
            <person name="Wincker P."/>
            <person name="Xing Y."/>
            <person name="Yang L."/>
            <person name="Yao Z."/>
            <person name="Ying F."/>
            <person name="Zhai J."/>
            <person name="Zhou L."/>
            <person name="Zuber A."/>
            <person name="Denarie J."/>
            <person name="Dixon R.A."/>
            <person name="May G.D."/>
            <person name="Schwartz D.C."/>
            <person name="Rogers J."/>
            <person name="Quetier F."/>
            <person name="Town C.D."/>
            <person name="Roe B.A."/>
        </authorList>
    </citation>
    <scope>NUCLEOTIDE SEQUENCE [LARGE SCALE GENOMIC DNA]</scope>
    <source>
        <strain evidence="1">A17</strain>
        <strain evidence="2 3">cv. Jemalong A17</strain>
    </source>
</reference>
<dbReference type="Proteomes" id="UP000002051">
    <property type="component" value="Chromosome 8"/>
</dbReference>
<reference evidence="2" key="3">
    <citation type="submission" date="2015-04" db="UniProtKB">
        <authorList>
            <consortium name="EnsemblPlants"/>
        </authorList>
    </citation>
    <scope>IDENTIFICATION</scope>
    <source>
        <strain evidence="2">cv. Jemalong A17</strain>
    </source>
</reference>
<dbReference type="EMBL" id="CM001224">
    <property type="protein sequence ID" value="KEH19724.1"/>
    <property type="molecule type" value="Genomic_DNA"/>
</dbReference>
<evidence type="ECO:0000313" key="2">
    <source>
        <dbReference type="EnsemblPlants" id="KEH19724"/>
    </source>
</evidence>
<accession>A0A072TQD7</accession>
<name>A0A072TQD7_MEDTR</name>
<reference evidence="1 3" key="2">
    <citation type="journal article" date="2014" name="BMC Genomics">
        <title>An improved genome release (version Mt4.0) for the model legume Medicago truncatula.</title>
        <authorList>
            <person name="Tang H."/>
            <person name="Krishnakumar V."/>
            <person name="Bidwell S."/>
            <person name="Rosen B."/>
            <person name="Chan A."/>
            <person name="Zhou S."/>
            <person name="Gentzbittel L."/>
            <person name="Childs K.L."/>
            <person name="Yandell M."/>
            <person name="Gundlach H."/>
            <person name="Mayer K.F."/>
            <person name="Schwartz D.C."/>
            <person name="Town C.D."/>
        </authorList>
    </citation>
    <scope>GENOME REANNOTATION</scope>
    <source>
        <strain evidence="1">A17</strain>
        <strain evidence="2 3">cv. Jemalong A17</strain>
    </source>
</reference>
<evidence type="ECO:0000313" key="3">
    <source>
        <dbReference type="Proteomes" id="UP000002051"/>
    </source>
</evidence>
<dbReference type="HOGENOM" id="CLU_203462_0_0_1"/>
<proteinExistence type="predicted"/>
<protein>
    <submittedName>
        <fullName evidence="1 2">Uncharacterized protein</fullName>
    </submittedName>
</protein>
<organism evidence="1 3">
    <name type="scientific">Medicago truncatula</name>
    <name type="common">Barrel medic</name>
    <name type="synonym">Medicago tribuloides</name>
    <dbReference type="NCBI Taxonomy" id="3880"/>
    <lineage>
        <taxon>Eukaryota</taxon>
        <taxon>Viridiplantae</taxon>
        <taxon>Streptophyta</taxon>
        <taxon>Embryophyta</taxon>
        <taxon>Tracheophyta</taxon>
        <taxon>Spermatophyta</taxon>
        <taxon>Magnoliopsida</taxon>
        <taxon>eudicotyledons</taxon>
        <taxon>Gunneridae</taxon>
        <taxon>Pentapetalae</taxon>
        <taxon>rosids</taxon>
        <taxon>fabids</taxon>
        <taxon>Fabales</taxon>
        <taxon>Fabaceae</taxon>
        <taxon>Papilionoideae</taxon>
        <taxon>50 kb inversion clade</taxon>
        <taxon>NPAAA clade</taxon>
        <taxon>Hologalegina</taxon>
        <taxon>IRL clade</taxon>
        <taxon>Trifolieae</taxon>
        <taxon>Medicago</taxon>
    </lineage>
</organism>
<gene>
    <name evidence="1" type="ordered locus">MTR_8g467330</name>
</gene>
<keyword evidence="3" id="KW-1185">Reference proteome</keyword>
<dbReference type="EnsemblPlants" id="KEH19724">
    <property type="protein sequence ID" value="KEH19724"/>
    <property type="gene ID" value="MTR_8g467330"/>
</dbReference>
<evidence type="ECO:0000313" key="1">
    <source>
        <dbReference type="EMBL" id="KEH19724.1"/>
    </source>
</evidence>
<sequence>MDAWDDVTNGRYQPQIVANRGVQDKPKVDWSDDDKKKVQYDLRTRNIIISPLEVNEYHSILHCKTAKAMWDA</sequence>
<dbReference type="AlphaFoldDB" id="A0A072TQD7"/>